<evidence type="ECO:0000256" key="5">
    <source>
        <dbReference type="ARBA" id="ARBA00022939"/>
    </source>
</evidence>
<evidence type="ECO:0000313" key="8">
    <source>
        <dbReference type="Proteomes" id="UP001365542"/>
    </source>
</evidence>
<dbReference type="PANTHER" id="PTHR43836:SF2">
    <property type="entry name" value="CATECHOL O-METHYLTRANSFERASE 1-RELATED"/>
    <property type="match status" value="1"/>
</dbReference>
<dbReference type="GO" id="GO:0032259">
    <property type="term" value="P:methylation"/>
    <property type="evidence" value="ECO:0007669"/>
    <property type="project" value="UniProtKB-KW"/>
</dbReference>
<evidence type="ECO:0000313" key="7">
    <source>
        <dbReference type="EMBL" id="KAK6537419.1"/>
    </source>
</evidence>
<comment type="caution">
    <text evidence="7">The sequence shown here is derived from an EMBL/GenBank/DDBJ whole genome shotgun (WGS) entry which is preliminary data.</text>
</comment>
<dbReference type="InterPro" id="IPR029063">
    <property type="entry name" value="SAM-dependent_MTases_sf"/>
</dbReference>
<dbReference type="InterPro" id="IPR002935">
    <property type="entry name" value="SAM_O-MeTrfase"/>
</dbReference>
<gene>
    <name evidence="7" type="ORF">TWF694_011606</name>
</gene>
<keyword evidence="4" id="KW-0949">S-adenosyl-L-methionine</keyword>
<dbReference type="EC" id="2.1.1.6" evidence="1"/>
<evidence type="ECO:0000256" key="4">
    <source>
        <dbReference type="ARBA" id="ARBA00022691"/>
    </source>
</evidence>
<keyword evidence="3" id="KW-0808">Transferase</keyword>
<dbReference type="PANTHER" id="PTHR43836">
    <property type="entry name" value="CATECHOL O-METHYLTRANSFERASE 1-RELATED"/>
    <property type="match status" value="1"/>
</dbReference>
<organism evidence="7 8">
    <name type="scientific">Orbilia ellipsospora</name>
    <dbReference type="NCBI Taxonomy" id="2528407"/>
    <lineage>
        <taxon>Eukaryota</taxon>
        <taxon>Fungi</taxon>
        <taxon>Dikarya</taxon>
        <taxon>Ascomycota</taxon>
        <taxon>Pezizomycotina</taxon>
        <taxon>Orbiliomycetes</taxon>
        <taxon>Orbiliales</taxon>
        <taxon>Orbiliaceae</taxon>
        <taxon>Orbilia</taxon>
    </lineage>
</organism>
<evidence type="ECO:0000256" key="2">
    <source>
        <dbReference type="ARBA" id="ARBA00022603"/>
    </source>
</evidence>
<dbReference type="GO" id="GO:0006584">
    <property type="term" value="P:catecholamine metabolic process"/>
    <property type="evidence" value="ECO:0007669"/>
    <property type="project" value="UniProtKB-KW"/>
</dbReference>
<sequence>MNLVVHKFELRQPSEVYIAASRYRKFWCYRKKFYNKISEISHFLHLFRFTQPKKGAREMGGTIFTEINQVLSSFPPFNSFRGGEISATEYQKWVQEDGFGTVEGLNEDKINLSARFPRDKHEFVRMVLSQCRALDIIDDDSYDAKDTDEALGKVEASYEHGKYATYIFPEESALLYAIVRNARPARAVFMGSYYGYWAIAAKAAMPTMDLTLLDINQEVMEVAQKSFGNCGLNVKTKFTVADAEEEVAGIEDIDLLVLDAEGPKSNAIPEDYRDKAIYYPHLKAALNNLKSGALLVAHNVILSNFTGGAYFEEKQRYYRQQYKKFLPLLQENFTYIVLDSTEGTLVARKN</sequence>
<evidence type="ECO:0000256" key="1">
    <source>
        <dbReference type="ARBA" id="ARBA00012880"/>
    </source>
</evidence>
<dbReference type="Proteomes" id="UP001365542">
    <property type="component" value="Unassembled WGS sequence"/>
</dbReference>
<dbReference type="AlphaFoldDB" id="A0AAV9X8C0"/>
<proteinExistence type="inferred from homology"/>
<keyword evidence="2" id="KW-0489">Methyltransferase</keyword>
<reference evidence="7 8" key="1">
    <citation type="submission" date="2019-10" db="EMBL/GenBank/DDBJ databases">
        <authorList>
            <person name="Palmer J.M."/>
        </authorList>
    </citation>
    <scope>NUCLEOTIDE SEQUENCE [LARGE SCALE GENOMIC DNA]</scope>
    <source>
        <strain evidence="7 8">TWF694</strain>
    </source>
</reference>
<evidence type="ECO:0000256" key="3">
    <source>
        <dbReference type="ARBA" id="ARBA00022679"/>
    </source>
</evidence>
<dbReference type="Pfam" id="PF01596">
    <property type="entry name" value="Methyltransf_3"/>
    <property type="match status" value="1"/>
</dbReference>
<keyword evidence="5" id="KW-0128">Catecholamine metabolism</keyword>
<dbReference type="SUPFAM" id="SSF53335">
    <property type="entry name" value="S-adenosyl-L-methionine-dependent methyltransferases"/>
    <property type="match status" value="1"/>
</dbReference>
<comment type="similarity">
    <text evidence="6">Belongs to the class I-like SAM-binding methyltransferase superfamily. Cation-dependent O-methyltransferase family.</text>
</comment>
<protein>
    <recommendedName>
        <fullName evidence="1">catechol O-methyltransferase</fullName>
        <ecNumber evidence="1">2.1.1.6</ecNumber>
    </recommendedName>
</protein>
<dbReference type="EMBL" id="JAVHJO010000009">
    <property type="protein sequence ID" value="KAK6537419.1"/>
    <property type="molecule type" value="Genomic_DNA"/>
</dbReference>
<dbReference type="Gene3D" id="3.40.50.150">
    <property type="entry name" value="Vaccinia Virus protein VP39"/>
    <property type="match status" value="1"/>
</dbReference>
<keyword evidence="8" id="KW-1185">Reference proteome</keyword>
<accession>A0AAV9X8C0</accession>
<name>A0AAV9X8C0_9PEZI</name>
<evidence type="ECO:0000256" key="6">
    <source>
        <dbReference type="ARBA" id="ARBA00023453"/>
    </source>
</evidence>
<dbReference type="GO" id="GO:0008171">
    <property type="term" value="F:O-methyltransferase activity"/>
    <property type="evidence" value="ECO:0007669"/>
    <property type="project" value="InterPro"/>
</dbReference>